<keyword evidence="9" id="KW-1185">Reference proteome</keyword>
<dbReference type="PANTHER" id="PTHR46237:SF1">
    <property type="entry name" value="CYTOCHROME B5 REDUCTASE 4"/>
    <property type="match status" value="1"/>
</dbReference>
<organism evidence="8 9">
    <name type="scientific">Ladona fulva</name>
    <name type="common">Scarce chaser dragonfly</name>
    <name type="synonym">Libellula fulva</name>
    <dbReference type="NCBI Taxonomy" id="123851"/>
    <lineage>
        <taxon>Eukaryota</taxon>
        <taxon>Metazoa</taxon>
        <taxon>Ecdysozoa</taxon>
        <taxon>Arthropoda</taxon>
        <taxon>Hexapoda</taxon>
        <taxon>Insecta</taxon>
        <taxon>Pterygota</taxon>
        <taxon>Palaeoptera</taxon>
        <taxon>Odonata</taxon>
        <taxon>Epiprocta</taxon>
        <taxon>Anisoptera</taxon>
        <taxon>Libelluloidea</taxon>
        <taxon>Libellulidae</taxon>
        <taxon>Ladona</taxon>
    </lineage>
</organism>
<dbReference type="PANTHER" id="PTHR46237">
    <property type="entry name" value="CYTOCHROME B5 REDUCTASE 4 FAMILY MEMBER"/>
    <property type="match status" value="1"/>
</dbReference>
<comment type="caution">
    <text evidence="8">The sequence shown here is derived from an EMBL/GenBank/DDBJ whole genome shotgun (WGS) entry which is preliminary data.</text>
</comment>
<feature type="domain" description="Cytochrome b5 heme-binding" evidence="6">
    <location>
        <begin position="69"/>
        <end position="145"/>
    </location>
</feature>
<dbReference type="EMBL" id="KZ308248">
    <property type="protein sequence ID" value="KAG8225711.1"/>
    <property type="molecule type" value="Genomic_DNA"/>
</dbReference>
<dbReference type="SUPFAM" id="SSF63380">
    <property type="entry name" value="Riboflavin synthase domain-like"/>
    <property type="match status" value="1"/>
</dbReference>
<dbReference type="InterPro" id="IPR039261">
    <property type="entry name" value="FNR_nucleotide-bd"/>
</dbReference>
<evidence type="ECO:0000256" key="2">
    <source>
        <dbReference type="ARBA" id="ARBA00022617"/>
    </source>
</evidence>
<comment type="similarity">
    <text evidence="1">Belongs to the flavoprotein pyridine nucleotide cytochrome reductase family.</text>
</comment>
<name>A0A8K0NXJ8_LADFU</name>
<evidence type="ECO:0000313" key="9">
    <source>
        <dbReference type="Proteomes" id="UP000792457"/>
    </source>
</evidence>
<evidence type="ECO:0000256" key="1">
    <source>
        <dbReference type="ARBA" id="ARBA00006105"/>
    </source>
</evidence>
<dbReference type="Proteomes" id="UP000792457">
    <property type="component" value="Unassembled WGS sequence"/>
</dbReference>
<protein>
    <recommendedName>
        <fullName evidence="10">Cytochrome-b5 reductase</fullName>
    </recommendedName>
</protein>
<dbReference type="PRINTS" id="PR00406">
    <property type="entry name" value="CYTB5RDTASE"/>
</dbReference>
<dbReference type="Pfam" id="PF00970">
    <property type="entry name" value="FAD_binding_6"/>
    <property type="match status" value="1"/>
</dbReference>
<keyword evidence="3" id="KW-0479">Metal-binding</keyword>
<evidence type="ECO:0000259" key="7">
    <source>
        <dbReference type="PROSITE" id="PS51384"/>
    </source>
</evidence>
<dbReference type="AlphaFoldDB" id="A0A8K0NXJ8"/>
<dbReference type="InterPro" id="IPR008333">
    <property type="entry name" value="Cbr1-like_FAD-bd_dom"/>
</dbReference>
<dbReference type="InterPro" id="IPR017938">
    <property type="entry name" value="Riboflavin_synthase-like_b-brl"/>
</dbReference>
<dbReference type="GO" id="GO:0046872">
    <property type="term" value="F:metal ion binding"/>
    <property type="evidence" value="ECO:0007669"/>
    <property type="project" value="UniProtKB-KW"/>
</dbReference>
<dbReference type="CDD" id="cd06183">
    <property type="entry name" value="cyt_b5_reduct_like"/>
    <property type="match status" value="1"/>
</dbReference>
<dbReference type="PROSITE" id="PS00191">
    <property type="entry name" value="CYTOCHROME_B5_1"/>
    <property type="match status" value="1"/>
</dbReference>
<dbReference type="Pfam" id="PF00173">
    <property type="entry name" value="Cyt-b5"/>
    <property type="match status" value="1"/>
</dbReference>
<dbReference type="InterPro" id="IPR036400">
    <property type="entry name" value="Cyt_B5-like_heme/steroid_sf"/>
</dbReference>
<dbReference type="InterPro" id="IPR018506">
    <property type="entry name" value="Cyt_B5_heme-BS"/>
</dbReference>
<dbReference type="InterPro" id="IPR001199">
    <property type="entry name" value="Cyt_B5-like_heme/steroid-bd"/>
</dbReference>
<evidence type="ECO:0000313" key="8">
    <source>
        <dbReference type="EMBL" id="KAG8225711.1"/>
    </source>
</evidence>
<dbReference type="SUPFAM" id="SSF52343">
    <property type="entry name" value="Ferredoxin reductase-like, C-terminal NADP-linked domain"/>
    <property type="match status" value="1"/>
</dbReference>
<dbReference type="InterPro" id="IPR051872">
    <property type="entry name" value="Cytochrome_b5/Flavoprotein_Rdt"/>
</dbReference>
<dbReference type="SMART" id="SM01117">
    <property type="entry name" value="Cyt-b5"/>
    <property type="match status" value="1"/>
</dbReference>
<keyword evidence="2" id="KW-0349">Heme</keyword>
<reference evidence="8" key="2">
    <citation type="submission" date="2017-10" db="EMBL/GenBank/DDBJ databases">
        <title>Ladona fulva Genome sequencing and assembly.</title>
        <authorList>
            <person name="Murali S."/>
            <person name="Richards S."/>
            <person name="Bandaranaike D."/>
            <person name="Bellair M."/>
            <person name="Blankenburg K."/>
            <person name="Chao H."/>
            <person name="Dinh H."/>
            <person name="Doddapaneni H."/>
            <person name="Dugan-Rocha S."/>
            <person name="Elkadiri S."/>
            <person name="Gnanaolivu R."/>
            <person name="Hernandez B."/>
            <person name="Skinner E."/>
            <person name="Javaid M."/>
            <person name="Lee S."/>
            <person name="Li M."/>
            <person name="Ming W."/>
            <person name="Munidasa M."/>
            <person name="Muniz J."/>
            <person name="Nguyen L."/>
            <person name="Hughes D."/>
            <person name="Osuji N."/>
            <person name="Pu L.-L."/>
            <person name="Puazo M."/>
            <person name="Qu C."/>
            <person name="Quiroz J."/>
            <person name="Raj R."/>
            <person name="Weissenberger G."/>
            <person name="Xin Y."/>
            <person name="Zou X."/>
            <person name="Han Y."/>
            <person name="Worley K."/>
            <person name="Muzny D."/>
            <person name="Gibbs R."/>
        </authorList>
    </citation>
    <scope>NUCLEOTIDE SEQUENCE</scope>
    <source>
        <strain evidence="8">Sampled in the wild</strain>
    </source>
</reference>
<dbReference type="OrthoDB" id="432299at2759"/>
<dbReference type="PROSITE" id="PS50255">
    <property type="entry name" value="CYTOCHROME_B5_2"/>
    <property type="match status" value="1"/>
</dbReference>
<dbReference type="GO" id="GO:0020037">
    <property type="term" value="F:heme binding"/>
    <property type="evidence" value="ECO:0007669"/>
    <property type="project" value="InterPro"/>
</dbReference>
<dbReference type="Gene3D" id="2.40.30.10">
    <property type="entry name" value="Translation factors"/>
    <property type="match status" value="1"/>
</dbReference>
<evidence type="ECO:0000259" key="6">
    <source>
        <dbReference type="PROSITE" id="PS50255"/>
    </source>
</evidence>
<dbReference type="GO" id="GO:0005783">
    <property type="term" value="C:endoplasmic reticulum"/>
    <property type="evidence" value="ECO:0007669"/>
    <property type="project" value="TreeGrafter"/>
</dbReference>
<reference evidence="8" key="1">
    <citation type="submission" date="2013-04" db="EMBL/GenBank/DDBJ databases">
        <authorList>
            <person name="Qu J."/>
            <person name="Murali S.C."/>
            <person name="Bandaranaike D."/>
            <person name="Bellair M."/>
            <person name="Blankenburg K."/>
            <person name="Chao H."/>
            <person name="Dinh H."/>
            <person name="Doddapaneni H."/>
            <person name="Downs B."/>
            <person name="Dugan-Rocha S."/>
            <person name="Elkadiri S."/>
            <person name="Gnanaolivu R.D."/>
            <person name="Hernandez B."/>
            <person name="Javaid M."/>
            <person name="Jayaseelan J.C."/>
            <person name="Lee S."/>
            <person name="Li M."/>
            <person name="Ming W."/>
            <person name="Munidasa M."/>
            <person name="Muniz J."/>
            <person name="Nguyen L."/>
            <person name="Ongeri F."/>
            <person name="Osuji N."/>
            <person name="Pu L.-L."/>
            <person name="Puazo M."/>
            <person name="Qu C."/>
            <person name="Quiroz J."/>
            <person name="Raj R."/>
            <person name="Weissenberger G."/>
            <person name="Xin Y."/>
            <person name="Zou X."/>
            <person name="Han Y."/>
            <person name="Richards S."/>
            <person name="Worley K."/>
            <person name="Muzny D."/>
            <person name="Gibbs R."/>
        </authorList>
    </citation>
    <scope>NUCLEOTIDE SEQUENCE</scope>
    <source>
        <strain evidence="8">Sampled in the wild</strain>
    </source>
</reference>
<dbReference type="FunFam" id="3.40.50.80:FF:000021">
    <property type="entry name" value="Cytochrome b5 reductase 4"/>
    <property type="match status" value="1"/>
</dbReference>
<evidence type="ECO:0008006" key="10">
    <source>
        <dbReference type="Google" id="ProtNLM"/>
    </source>
</evidence>
<dbReference type="GO" id="GO:0006801">
    <property type="term" value="P:superoxide metabolic process"/>
    <property type="evidence" value="ECO:0007669"/>
    <property type="project" value="TreeGrafter"/>
</dbReference>
<proteinExistence type="inferred from homology"/>
<sequence>MESAETIGRKNGEVKLSSYQNGCRVENTATGSATGTIRNKVALKPGHSLLDWIKLGQSGKDLTGVGGKYLTVTAEELAKHNNRDDAWIALKGQVYNVTHYLDFHPGGADELLKGVGTDATRLFNEVHAWVNVESMLQKCIVGKYKPSFSDAKSPRSKEGLSSLLFSKLKKGEPFAKKNVNSVQSSSFNDANAPGLSMPVIDWFQKPESFTLILYTRRPGIGDSSPSVRVILKEESVVEIKVRVIKNGMLCHCMLLLNLKAPVMWPCSLSLTSDTGKVDVTFQKQFHEMWQNLKHSELLNPVEMQSKSKTEFRRKWLQNDKDSEGRKDEWSWESEKIYQPYEVINIVTVTHDTKLFLLKHENNICDYIPIGYHVQLQAKIEGVTVERFYTPVSPALHVRFIPEGLSFNEKYEGPIPPDFGGQWLFLLIKSTEGGALSPWLCNGGLNIGDSLNVSECIIPSLSDQRNKSPLPFHMGKSPLLKASQDSLNLLLLAAGTGITPMVKIILWGLKLSSSQCLKITLLFFNKTEEDIIWREQMEKLMEECDRFTAVHVLSNPNLEWKGETGLIRRELLEPYLSDNHSTSDSQESSNMFTCVCGPTSFTKATEKEQQVPIKDCCRILESKIKITSASLAEDNNILQVCEGKY</sequence>
<evidence type="ECO:0000256" key="5">
    <source>
        <dbReference type="ARBA" id="ARBA00023004"/>
    </source>
</evidence>
<dbReference type="GO" id="GO:0004128">
    <property type="term" value="F:cytochrome-b5 reductase activity, acting on NAD(P)H"/>
    <property type="evidence" value="ECO:0007669"/>
    <property type="project" value="TreeGrafter"/>
</dbReference>
<evidence type="ECO:0000256" key="3">
    <source>
        <dbReference type="ARBA" id="ARBA00022723"/>
    </source>
</evidence>
<dbReference type="InterPro" id="IPR017927">
    <property type="entry name" value="FAD-bd_FR_type"/>
</dbReference>
<keyword evidence="5" id="KW-0408">Iron</keyword>
<accession>A0A8K0NXJ8</accession>
<dbReference type="PROSITE" id="PS51384">
    <property type="entry name" value="FAD_FR"/>
    <property type="match status" value="1"/>
</dbReference>
<dbReference type="Pfam" id="PF00175">
    <property type="entry name" value="NAD_binding_1"/>
    <property type="match status" value="1"/>
</dbReference>
<keyword evidence="4" id="KW-0560">Oxidoreductase</keyword>
<feature type="domain" description="FAD-binding FR-type" evidence="7">
    <location>
        <begin position="335"/>
        <end position="470"/>
    </location>
</feature>
<dbReference type="Gene3D" id="3.40.50.80">
    <property type="entry name" value="Nucleotide-binding domain of ferredoxin-NADP reductase (FNR) module"/>
    <property type="match status" value="1"/>
</dbReference>
<dbReference type="InterPro" id="IPR001433">
    <property type="entry name" value="OxRdtase_FAD/NAD-bd"/>
</dbReference>
<dbReference type="FunFam" id="3.10.120.10:FF:000001">
    <property type="entry name" value="Cytochrome b5 reductase 4"/>
    <property type="match status" value="1"/>
</dbReference>
<dbReference type="SUPFAM" id="SSF55856">
    <property type="entry name" value="Cytochrome b5-like heme/steroid binding domain"/>
    <property type="match status" value="1"/>
</dbReference>
<dbReference type="Gene3D" id="3.10.120.10">
    <property type="entry name" value="Cytochrome b5-like heme/steroid binding domain"/>
    <property type="match status" value="1"/>
</dbReference>
<gene>
    <name evidence="8" type="ORF">J437_LFUL001746</name>
</gene>
<evidence type="ECO:0000256" key="4">
    <source>
        <dbReference type="ARBA" id="ARBA00023002"/>
    </source>
</evidence>